<sequence length="443" mass="48525">MLKSQRNPPAIGDDEADAAFPVTFRVIVGAMLGVLLFAGAGGWAATAQLTGAIVAAGMVKVDQNLKAIQHRDGGIVSEILVKEGDAVRKGDIMLRLDDVQTRAELSIVKNQLVELAARKTRLVAERDNAAELQFGADLSEAMSVVPTVFMGEARLFYGNRQNRESQKQQLQLGISQLEEEVNGLKVQLTAKQDELALIKTEHKKIKRLTDKNLLETSRKYIIDREMAKITGEYGEIQANIARSKARTSEIELQIIAIDEAARTEAQRDLTTVEQKISELSERKVAVEDRLQRTDIRAPLSGTVNELFVHTIGGVITPAEKLVTLVPTDAALKIQARLSPTDIDQVFSGQVAKLRFSAFNQRTTPELSGHVTYVSAATSNDPSSGETYYLADIGVAQAELAKLGDNKLLPGMPVEVFVSTEQRTALSFLSKPLTDQFSRAFREQ</sequence>
<dbReference type="InterPro" id="IPR058781">
    <property type="entry name" value="HH_AprE-like"/>
</dbReference>
<reference evidence="13 14" key="1">
    <citation type="submission" date="2020-01" db="EMBL/GenBank/DDBJ databases">
        <title>Draft genome assembly of Ensifer adhaerens T173.</title>
        <authorList>
            <person name="Craig J.E."/>
            <person name="Stinchcombe J.R."/>
        </authorList>
    </citation>
    <scope>NUCLEOTIDE SEQUENCE [LARGE SCALE GENOMIC DNA]</scope>
    <source>
        <strain evidence="13 14">T173</strain>
    </source>
</reference>
<dbReference type="InterPro" id="IPR010129">
    <property type="entry name" value="T1SS_HlyD"/>
</dbReference>
<comment type="caution">
    <text evidence="13">The sequence shown here is derived from an EMBL/GenBank/DDBJ whole genome shotgun (WGS) entry which is preliminary data.</text>
</comment>
<evidence type="ECO:0000313" key="14">
    <source>
        <dbReference type="Proteomes" id="UP000744980"/>
    </source>
</evidence>
<evidence type="ECO:0000256" key="4">
    <source>
        <dbReference type="ARBA" id="ARBA00022475"/>
    </source>
</evidence>
<evidence type="ECO:0000256" key="1">
    <source>
        <dbReference type="ARBA" id="ARBA00004377"/>
    </source>
</evidence>
<evidence type="ECO:0000256" key="8">
    <source>
        <dbReference type="ARBA" id="ARBA00023136"/>
    </source>
</evidence>
<evidence type="ECO:0000313" key="13">
    <source>
        <dbReference type="EMBL" id="MBM3090340.1"/>
    </source>
</evidence>
<dbReference type="Pfam" id="PF26002">
    <property type="entry name" value="Beta-barrel_AprE"/>
    <property type="match status" value="1"/>
</dbReference>
<feature type="domain" description="AprE-like beta-barrel" evidence="12">
    <location>
        <begin position="332"/>
        <end position="420"/>
    </location>
</feature>
<organism evidence="13 14">
    <name type="scientific">Ensifer canadensis</name>
    <dbReference type="NCBI Taxonomy" id="555315"/>
    <lineage>
        <taxon>Bacteria</taxon>
        <taxon>Pseudomonadati</taxon>
        <taxon>Pseudomonadota</taxon>
        <taxon>Alphaproteobacteria</taxon>
        <taxon>Hyphomicrobiales</taxon>
        <taxon>Rhizobiaceae</taxon>
        <taxon>Sinorhizobium/Ensifer group</taxon>
        <taxon>Ensifer</taxon>
    </lineage>
</organism>
<feature type="coiled-coil region" evidence="10">
    <location>
        <begin position="160"/>
        <end position="194"/>
    </location>
</feature>
<dbReference type="Gene3D" id="2.40.30.170">
    <property type="match status" value="1"/>
</dbReference>
<dbReference type="Pfam" id="PF25994">
    <property type="entry name" value="HH_AprE"/>
    <property type="match status" value="1"/>
</dbReference>
<name>A0AAW4FIJ7_9HYPH</name>
<comment type="subcellular location">
    <subcellularLocation>
        <location evidence="1 9">Cell inner membrane</location>
        <topology evidence="1 9">Single-pass membrane protein</topology>
    </subcellularLocation>
</comment>
<dbReference type="InterPro" id="IPR050739">
    <property type="entry name" value="MFP"/>
</dbReference>
<evidence type="ECO:0000256" key="5">
    <source>
        <dbReference type="ARBA" id="ARBA00022519"/>
    </source>
</evidence>
<dbReference type="GO" id="GO:0015031">
    <property type="term" value="P:protein transport"/>
    <property type="evidence" value="ECO:0007669"/>
    <property type="project" value="InterPro"/>
</dbReference>
<evidence type="ECO:0000256" key="2">
    <source>
        <dbReference type="ARBA" id="ARBA00009477"/>
    </source>
</evidence>
<proteinExistence type="inferred from homology"/>
<keyword evidence="14" id="KW-1185">Reference proteome</keyword>
<evidence type="ECO:0000256" key="3">
    <source>
        <dbReference type="ARBA" id="ARBA00022448"/>
    </source>
</evidence>
<protein>
    <recommendedName>
        <fullName evidence="9">Membrane fusion protein (MFP) family protein</fullName>
    </recommendedName>
</protein>
<feature type="coiled-coil region" evidence="10">
    <location>
        <begin position="262"/>
        <end position="296"/>
    </location>
</feature>
<dbReference type="Proteomes" id="UP000744980">
    <property type="component" value="Unassembled WGS sequence"/>
</dbReference>
<evidence type="ECO:0000256" key="10">
    <source>
        <dbReference type="SAM" id="Coils"/>
    </source>
</evidence>
<keyword evidence="7" id="KW-1133">Transmembrane helix</keyword>
<dbReference type="PANTHER" id="PTHR30386">
    <property type="entry name" value="MEMBRANE FUSION SUBUNIT OF EMRAB-TOLC MULTIDRUG EFFLUX PUMP"/>
    <property type="match status" value="1"/>
</dbReference>
<accession>A0AAW4FIJ7</accession>
<dbReference type="GO" id="GO:0005886">
    <property type="term" value="C:plasma membrane"/>
    <property type="evidence" value="ECO:0007669"/>
    <property type="project" value="UniProtKB-SubCell"/>
</dbReference>
<keyword evidence="3 9" id="KW-0813">Transport</keyword>
<dbReference type="AlphaFoldDB" id="A0AAW4FIJ7"/>
<comment type="similarity">
    <text evidence="2 9">Belongs to the membrane fusion protein (MFP) (TC 8.A.1) family.</text>
</comment>
<dbReference type="EMBL" id="WXFA01000003">
    <property type="protein sequence ID" value="MBM3090340.1"/>
    <property type="molecule type" value="Genomic_DNA"/>
</dbReference>
<keyword evidence="6" id="KW-0812">Transmembrane</keyword>
<keyword evidence="4 9" id="KW-1003">Cell membrane</keyword>
<dbReference type="PANTHER" id="PTHR30386:SF17">
    <property type="entry name" value="ALKALINE PROTEASE SECRETION PROTEIN APRE"/>
    <property type="match status" value="1"/>
</dbReference>
<dbReference type="InterPro" id="IPR058982">
    <property type="entry name" value="Beta-barrel_AprE"/>
</dbReference>
<dbReference type="Gene3D" id="2.40.50.100">
    <property type="match status" value="1"/>
</dbReference>
<evidence type="ECO:0000259" key="11">
    <source>
        <dbReference type="Pfam" id="PF25994"/>
    </source>
</evidence>
<evidence type="ECO:0000256" key="6">
    <source>
        <dbReference type="ARBA" id="ARBA00022692"/>
    </source>
</evidence>
<evidence type="ECO:0000256" key="7">
    <source>
        <dbReference type="ARBA" id="ARBA00022989"/>
    </source>
</evidence>
<feature type="domain" description="AprE-like long alpha-helical hairpin" evidence="11">
    <location>
        <begin position="102"/>
        <end position="289"/>
    </location>
</feature>
<evidence type="ECO:0000256" key="9">
    <source>
        <dbReference type="RuleBase" id="RU365093"/>
    </source>
</evidence>
<dbReference type="RefSeq" id="WP_203527435.1">
    <property type="nucleotide sequence ID" value="NZ_CP083374.1"/>
</dbReference>
<evidence type="ECO:0000259" key="12">
    <source>
        <dbReference type="Pfam" id="PF26002"/>
    </source>
</evidence>
<gene>
    <name evidence="13" type="ORF">GFB56_05885</name>
</gene>
<keyword evidence="10" id="KW-0175">Coiled coil</keyword>
<keyword evidence="8" id="KW-0472">Membrane</keyword>
<dbReference type="NCBIfam" id="TIGR01843">
    <property type="entry name" value="type_I_hlyD"/>
    <property type="match status" value="1"/>
</dbReference>
<keyword evidence="5 9" id="KW-0997">Cell inner membrane</keyword>
<dbReference type="PRINTS" id="PR01490">
    <property type="entry name" value="RTXTOXIND"/>
</dbReference>